<organism evidence="1 2">
    <name type="scientific">Sulfobacillus thermosulfidooxidans</name>
    <dbReference type="NCBI Taxonomy" id="28034"/>
    <lineage>
        <taxon>Bacteria</taxon>
        <taxon>Bacillati</taxon>
        <taxon>Bacillota</taxon>
        <taxon>Clostridia</taxon>
        <taxon>Eubacteriales</taxon>
        <taxon>Clostridiales Family XVII. Incertae Sedis</taxon>
        <taxon>Sulfobacillus</taxon>
    </lineage>
</organism>
<dbReference type="AlphaFoldDB" id="A0A2T2WI67"/>
<sequence length="132" mass="14376">MRYFRAGQSPDTDNPTILPVSPGPKMRVSVTLLVDAADPAAATDCLNSIFRDHETFLTDGPLIDWAFGPLTPYTPPDPYEEGMAFYTPQPDLLTVCRISAAASRNASVPPKPTFCMIRIPLATTTDHAPLTR</sequence>
<evidence type="ECO:0000313" key="1">
    <source>
        <dbReference type="EMBL" id="PSR21933.1"/>
    </source>
</evidence>
<gene>
    <name evidence="1" type="ORF">C7B47_17010</name>
</gene>
<comment type="caution">
    <text evidence="1">The sequence shown here is derived from an EMBL/GenBank/DDBJ whole genome shotgun (WGS) entry which is preliminary data.</text>
</comment>
<accession>A0A2T2WI67</accession>
<dbReference type="EMBL" id="PXYX01000098">
    <property type="protein sequence ID" value="PSR21933.1"/>
    <property type="molecule type" value="Genomic_DNA"/>
</dbReference>
<protein>
    <submittedName>
        <fullName evidence="1">Uncharacterized protein</fullName>
    </submittedName>
</protein>
<name>A0A2T2WI67_SULTH</name>
<dbReference type="Proteomes" id="UP000242705">
    <property type="component" value="Unassembled WGS sequence"/>
</dbReference>
<evidence type="ECO:0000313" key="2">
    <source>
        <dbReference type="Proteomes" id="UP000242705"/>
    </source>
</evidence>
<proteinExistence type="predicted"/>
<reference evidence="1 2" key="1">
    <citation type="journal article" date="2014" name="BMC Genomics">
        <title>Comparison of environmental and isolate Sulfobacillus genomes reveals diverse carbon, sulfur, nitrogen, and hydrogen metabolisms.</title>
        <authorList>
            <person name="Justice N.B."/>
            <person name="Norman A."/>
            <person name="Brown C.T."/>
            <person name="Singh A."/>
            <person name="Thomas B.C."/>
            <person name="Banfield J.F."/>
        </authorList>
    </citation>
    <scope>NUCLEOTIDE SEQUENCE [LARGE SCALE GENOMIC DNA]</scope>
    <source>
        <strain evidence="1">AMDSBA5</strain>
    </source>
</reference>